<accession>A0A2S9XKU6</accession>
<keyword evidence="4 9" id="KW-0808">Transferase</keyword>
<keyword evidence="3" id="KW-0597">Phosphoprotein</keyword>
<dbReference type="PANTHER" id="PTHR43711:SF1">
    <property type="entry name" value="HISTIDINE KINASE 1"/>
    <property type="match status" value="1"/>
</dbReference>
<dbReference type="CDD" id="cd00082">
    <property type="entry name" value="HisKA"/>
    <property type="match status" value="1"/>
</dbReference>
<dbReference type="SUPFAM" id="SSF55874">
    <property type="entry name" value="ATPase domain of HSP90 chaperone/DNA topoisomerase II/histidine kinase"/>
    <property type="match status" value="1"/>
</dbReference>
<dbReference type="FunFam" id="3.30.565.10:FF:000006">
    <property type="entry name" value="Sensor histidine kinase WalK"/>
    <property type="match status" value="1"/>
</dbReference>
<evidence type="ECO:0000256" key="7">
    <source>
        <dbReference type="SAM" id="Coils"/>
    </source>
</evidence>
<dbReference type="SUPFAM" id="SSF47384">
    <property type="entry name" value="Homodimeric domain of signal transducing histidine kinase"/>
    <property type="match status" value="1"/>
</dbReference>
<keyword evidence="5 9" id="KW-0418">Kinase</keyword>
<dbReference type="Gene3D" id="3.30.565.10">
    <property type="entry name" value="Histidine kinase-like ATPase, C-terminal domain"/>
    <property type="match status" value="1"/>
</dbReference>
<evidence type="ECO:0000256" key="1">
    <source>
        <dbReference type="ARBA" id="ARBA00000085"/>
    </source>
</evidence>
<evidence type="ECO:0000313" key="10">
    <source>
        <dbReference type="Proteomes" id="UP000238823"/>
    </source>
</evidence>
<dbReference type="Proteomes" id="UP000238823">
    <property type="component" value="Unassembled WGS sequence"/>
</dbReference>
<dbReference type="EMBL" id="PVNL01000147">
    <property type="protein sequence ID" value="PRP93499.1"/>
    <property type="molecule type" value="Genomic_DNA"/>
</dbReference>
<comment type="catalytic activity">
    <reaction evidence="1">
        <text>ATP + protein L-histidine = ADP + protein N-phospho-L-histidine.</text>
        <dbReference type="EC" id="2.7.13.3"/>
    </reaction>
</comment>
<dbReference type="EC" id="2.7.13.3" evidence="2"/>
<proteinExistence type="predicted"/>
<dbReference type="SMART" id="SM00387">
    <property type="entry name" value="HATPase_c"/>
    <property type="match status" value="1"/>
</dbReference>
<evidence type="ECO:0000256" key="6">
    <source>
        <dbReference type="ARBA" id="ARBA00023012"/>
    </source>
</evidence>
<evidence type="ECO:0000313" key="9">
    <source>
        <dbReference type="EMBL" id="PRP93499.1"/>
    </source>
</evidence>
<dbReference type="Pfam" id="PF00512">
    <property type="entry name" value="HisKA"/>
    <property type="match status" value="1"/>
</dbReference>
<dbReference type="InterPro" id="IPR036890">
    <property type="entry name" value="HATPase_C_sf"/>
</dbReference>
<evidence type="ECO:0000256" key="3">
    <source>
        <dbReference type="ARBA" id="ARBA00022553"/>
    </source>
</evidence>
<evidence type="ECO:0000256" key="2">
    <source>
        <dbReference type="ARBA" id="ARBA00012438"/>
    </source>
</evidence>
<reference evidence="9 10" key="1">
    <citation type="submission" date="2018-03" db="EMBL/GenBank/DDBJ databases">
        <title>Draft Genome Sequences of the Obligatory Marine Myxobacteria Enhygromyxa salina SWB007.</title>
        <authorList>
            <person name="Poehlein A."/>
            <person name="Moghaddam J.A."/>
            <person name="Harms H."/>
            <person name="Alanjari M."/>
            <person name="Koenig G.M."/>
            <person name="Daniel R."/>
            <person name="Schaeberle T.F."/>
        </authorList>
    </citation>
    <scope>NUCLEOTIDE SEQUENCE [LARGE SCALE GENOMIC DNA]</scope>
    <source>
        <strain evidence="9 10">SWB007</strain>
    </source>
</reference>
<dbReference type="OrthoDB" id="5342753at2"/>
<dbReference type="InterPro" id="IPR003661">
    <property type="entry name" value="HisK_dim/P_dom"/>
</dbReference>
<keyword evidence="7" id="KW-0175">Coiled coil</keyword>
<dbReference type="PRINTS" id="PR00344">
    <property type="entry name" value="BCTRLSENSOR"/>
</dbReference>
<evidence type="ECO:0000259" key="8">
    <source>
        <dbReference type="PROSITE" id="PS50109"/>
    </source>
</evidence>
<evidence type="ECO:0000256" key="4">
    <source>
        <dbReference type="ARBA" id="ARBA00022679"/>
    </source>
</evidence>
<dbReference type="InterPro" id="IPR050736">
    <property type="entry name" value="Sensor_HK_Regulatory"/>
</dbReference>
<dbReference type="SMART" id="SM00388">
    <property type="entry name" value="HisKA"/>
    <property type="match status" value="1"/>
</dbReference>
<dbReference type="RefSeq" id="WP_106094683.1">
    <property type="nucleotide sequence ID" value="NZ_PVNL01000147.1"/>
</dbReference>
<dbReference type="PANTHER" id="PTHR43711">
    <property type="entry name" value="TWO-COMPONENT HISTIDINE KINASE"/>
    <property type="match status" value="1"/>
</dbReference>
<gene>
    <name evidence="9" type="primary">yycG_4</name>
    <name evidence="9" type="ORF">ENSA7_79270</name>
</gene>
<protein>
    <recommendedName>
        <fullName evidence="2">histidine kinase</fullName>
        <ecNumber evidence="2">2.7.13.3</ecNumber>
    </recommendedName>
</protein>
<dbReference type="InterPro" id="IPR005467">
    <property type="entry name" value="His_kinase_dom"/>
</dbReference>
<name>A0A2S9XKU6_9BACT</name>
<dbReference type="CDD" id="cd00075">
    <property type="entry name" value="HATPase"/>
    <property type="match status" value="1"/>
</dbReference>
<evidence type="ECO:0000256" key="5">
    <source>
        <dbReference type="ARBA" id="ARBA00022777"/>
    </source>
</evidence>
<dbReference type="Gene3D" id="1.10.287.130">
    <property type="match status" value="1"/>
</dbReference>
<dbReference type="AlphaFoldDB" id="A0A2S9XKU6"/>
<dbReference type="InterPro" id="IPR004358">
    <property type="entry name" value="Sig_transdc_His_kin-like_C"/>
</dbReference>
<sequence length="392" mass="42505">MSPIGAILVCDLAGIVRDVVRDAPFLDLSHARDQPFITLLSPESTLKACAMLDELRTTGAAVDWDLTAEIADELTAIRVTGVTRDGRSMLIVTAPDDDGGDLVTELMEMNNEHTNALRAVLSQGAGRRRDAVSLEQLTQLNNEMATVQRELAKKNAELARINAQKDGILAFVAHDLRNPLGTVLSFIKLIHRDPNPLSSRQIRFLESISSMTKFMAEMVTDLLDISAIEAGRLNLVCKPLELGELVARAVISNATVAKDKDISFELTRADQPIWIDGDACKLEQVMNNLLSNAIKYSHPGTEVGVGVELDSDHVIVEVRDRGQGIPPAELDYVFEAFRTTSVKATAGEKSTGLGLAIVKRIVEGHGGQIWVESEVGVGSSFRARFPTCEAPG</sequence>
<dbReference type="GO" id="GO:0000155">
    <property type="term" value="F:phosphorelay sensor kinase activity"/>
    <property type="evidence" value="ECO:0007669"/>
    <property type="project" value="InterPro"/>
</dbReference>
<comment type="caution">
    <text evidence="9">The sequence shown here is derived from an EMBL/GenBank/DDBJ whole genome shotgun (WGS) entry which is preliminary data.</text>
</comment>
<dbReference type="InterPro" id="IPR003594">
    <property type="entry name" value="HATPase_dom"/>
</dbReference>
<keyword evidence="6" id="KW-0902">Two-component regulatory system</keyword>
<feature type="domain" description="Histidine kinase" evidence="8">
    <location>
        <begin position="171"/>
        <end position="389"/>
    </location>
</feature>
<dbReference type="Pfam" id="PF02518">
    <property type="entry name" value="HATPase_c"/>
    <property type="match status" value="1"/>
</dbReference>
<dbReference type="PROSITE" id="PS50109">
    <property type="entry name" value="HIS_KIN"/>
    <property type="match status" value="1"/>
</dbReference>
<dbReference type="InterPro" id="IPR036097">
    <property type="entry name" value="HisK_dim/P_sf"/>
</dbReference>
<organism evidence="9 10">
    <name type="scientific">Enhygromyxa salina</name>
    <dbReference type="NCBI Taxonomy" id="215803"/>
    <lineage>
        <taxon>Bacteria</taxon>
        <taxon>Pseudomonadati</taxon>
        <taxon>Myxococcota</taxon>
        <taxon>Polyangia</taxon>
        <taxon>Nannocystales</taxon>
        <taxon>Nannocystaceae</taxon>
        <taxon>Enhygromyxa</taxon>
    </lineage>
</organism>
<feature type="coiled-coil region" evidence="7">
    <location>
        <begin position="137"/>
        <end position="164"/>
    </location>
</feature>